<feature type="transmembrane region" description="Helical" evidence="5">
    <location>
        <begin position="227"/>
        <end position="248"/>
    </location>
</feature>
<feature type="transmembrane region" description="Helical" evidence="5">
    <location>
        <begin position="7"/>
        <end position="25"/>
    </location>
</feature>
<feature type="transmembrane region" description="Helical" evidence="5">
    <location>
        <begin position="364"/>
        <end position="383"/>
    </location>
</feature>
<keyword evidence="3 5" id="KW-1133">Transmembrane helix</keyword>
<dbReference type="GO" id="GO:0016874">
    <property type="term" value="F:ligase activity"/>
    <property type="evidence" value="ECO:0007669"/>
    <property type="project" value="UniProtKB-KW"/>
</dbReference>
<gene>
    <name evidence="7" type="ORF">I6N95_21875</name>
</gene>
<comment type="subcellular location">
    <subcellularLocation>
        <location evidence="1">Membrane</location>
        <topology evidence="1">Multi-pass membrane protein</topology>
    </subcellularLocation>
</comment>
<keyword evidence="2 5" id="KW-0812">Transmembrane</keyword>
<feature type="transmembrane region" description="Helical" evidence="5">
    <location>
        <begin position="31"/>
        <end position="49"/>
    </location>
</feature>
<dbReference type="Pfam" id="PF04932">
    <property type="entry name" value="Wzy_C"/>
    <property type="match status" value="1"/>
</dbReference>
<keyword evidence="8" id="KW-1185">Reference proteome</keyword>
<evidence type="ECO:0000313" key="8">
    <source>
        <dbReference type="Proteomes" id="UP000674938"/>
    </source>
</evidence>
<feature type="transmembrane region" description="Helical" evidence="5">
    <location>
        <begin position="206"/>
        <end position="221"/>
    </location>
</feature>
<evidence type="ECO:0000256" key="4">
    <source>
        <dbReference type="ARBA" id="ARBA00023136"/>
    </source>
</evidence>
<feature type="transmembrane region" description="Helical" evidence="5">
    <location>
        <begin position="70"/>
        <end position="88"/>
    </location>
</feature>
<name>A0A940PCQ9_9ENTE</name>
<evidence type="ECO:0000256" key="1">
    <source>
        <dbReference type="ARBA" id="ARBA00004141"/>
    </source>
</evidence>
<dbReference type="GO" id="GO:0016020">
    <property type="term" value="C:membrane"/>
    <property type="evidence" value="ECO:0007669"/>
    <property type="project" value="UniProtKB-SubCell"/>
</dbReference>
<dbReference type="Proteomes" id="UP000674938">
    <property type="component" value="Unassembled WGS sequence"/>
</dbReference>
<feature type="transmembrane region" description="Helical" evidence="5">
    <location>
        <begin position="260"/>
        <end position="280"/>
    </location>
</feature>
<organism evidence="7 8">
    <name type="scientific">Vagococcus allomyrinae</name>
    <dbReference type="NCBI Taxonomy" id="2794353"/>
    <lineage>
        <taxon>Bacteria</taxon>
        <taxon>Bacillati</taxon>
        <taxon>Bacillota</taxon>
        <taxon>Bacilli</taxon>
        <taxon>Lactobacillales</taxon>
        <taxon>Enterococcaceae</taxon>
        <taxon>Vagococcus</taxon>
    </lineage>
</organism>
<evidence type="ECO:0000256" key="2">
    <source>
        <dbReference type="ARBA" id="ARBA00022692"/>
    </source>
</evidence>
<feature type="transmembrane region" description="Helical" evidence="5">
    <location>
        <begin position="100"/>
        <end position="116"/>
    </location>
</feature>
<evidence type="ECO:0000256" key="3">
    <source>
        <dbReference type="ARBA" id="ARBA00022989"/>
    </source>
</evidence>
<reference evidence="7" key="1">
    <citation type="submission" date="2020-12" db="EMBL/GenBank/DDBJ databases">
        <title>Vagococcus allomyrinae sp. nov. and Enterococcus lavae sp. nov., isolated from the larvae of Allomyrina dichotoma.</title>
        <authorList>
            <person name="Lee S.D."/>
        </authorList>
    </citation>
    <scope>NUCLEOTIDE SEQUENCE</scope>
    <source>
        <strain evidence="7">BWB3-3</strain>
    </source>
</reference>
<comment type="caution">
    <text evidence="7">The sequence shown here is derived from an EMBL/GenBank/DDBJ whole genome shotgun (WGS) entry which is preliminary data.</text>
</comment>
<evidence type="ECO:0000256" key="5">
    <source>
        <dbReference type="SAM" id="Phobius"/>
    </source>
</evidence>
<feature type="transmembrane region" description="Helical" evidence="5">
    <location>
        <begin position="179"/>
        <end position="199"/>
    </location>
</feature>
<dbReference type="EMBL" id="JAEEGA010000018">
    <property type="protein sequence ID" value="MBP1043681.1"/>
    <property type="molecule type" value="Genomic_DNA"/>
</dbReference>
<dbReference type="InterPro" id="IPR051533">
    <property type="entry name" value="WaaL-like"/>
</dbReference>
<proteinExistence type="predicted"/>
<dbReference type="InterPro" id="IPR007016">
    <property type="entry name" value="O-antigen_ligase-rel_domated"/>
</dbReference>
<sequence length="448" mass="50552">MSKIEKWLLTVLFMELFIGGGGRQIEFGPISIRQVLFILLLAVYGYRVLTKADTRAELKELFSVKNMMSVITIGLLMWIAFSTLLGLASGHSISETIKDALRVSYVILIFPFWTYIRQDRFSLNNVLTLLKIATIIVATGTIIIGLCGKFFFVNEFGAFYEFINNLLPADLFFRPSRGVFYKSHFIVLFGLIVASNNIIISKGAKSDIVVLVLASISIIFSETRGLYIGYLIALLVILAAHILIYLIGRKDRVNKIKFNKKMITAIVFYLCAFTIVPTLYTSSTQARFNDGTEQAYTKSKKQKKNVKKVNDVSINMRVYLLDESVKILEKGPKTIIFGNGYGSQIGTRTDGIEMTFLDIWVEQGLIGVLIWLSFSMLPLFYYFKFILKHRYLDSMSIAMAACVLCMVVITNINPYLNSPIGLGFLLPVIVSAKRLEIERVASYQNNCN</sequence>
<keyword evidence="4 5" id="KW-0472">Membrane</keyword>
<protein>
    <submittedName>
        <fullName evidence="7">O-antigen ligase family protein</fullName>
    </submittedName>
</protein>
<feature type="transmembrane region" description="Helical" evidence="5">
    <location>
        <begin position="128"/>
        <end position="152"/>
    </location>
</feature>
<feature type="transmembrane region" description="Helical" evidence="5">
    <location>
        <begin position="395"/>
        <end position="416"/>
    </location>
</feature>
<keyword evidence="7" id="KW-0436">Ligase</keyword>
<accession>A0A940PCQ9</accession>
<evidence type="ECO:0000313" key="7">
    <source>
        <dbReference type="EMBL" id="MBP1043681.1"/>
    </source>
</evidence>
<dbReference type="RefSeq" id="WP_209531494.1">
    <property type="nucleotide sequence ID" value="NZ_JAEEGA010000018.1"/>
</dbReference>
<dbReference type="AlphaFoldDB" id="A0A940PCQ9"/>
<dbReference type="PANTHER" id="PTHR37422">
    <property type="entry name" value="TEICHURONIC ACID BIOSYNTHESIS PROTEIN TUAE"/>
    <property type="match status" value="1"/>
</dbReference>
<evidence type="ECO:0000259" key="6">
    <source>
        <dbReference type="Pfam" id="PF04932"/>
    </source>
</evidence>
<dbReference type="PANTHER" id="PTHR37422:SF13">
    <property type="entry name" value="LIPOPOLYSACCHARIDE BIOSYNTHESIS PROTEIN PA4999-RELATED"/>
    <property type="match status" value="1"/>
</dbReference>
<feature type="domain" description="O-antigen ligase-related" evidence="6">
    <location>
        <begin position="210"/>
        <end position="372"/>
    </location>
</feature>